<keyword evidence="3 6" id="KW-0812">Transmembrane</keyword>
<evidence type="ECO:0000256" key="1">
    <source>
        <dbReference type="ARBA" id="ARBA00004141"/>
    </source>
</evidence>
<protein>
    <submittedName>
        <fullName evidence="7">AI-2E family transporter</fullName>
    </submittedName>
</protein>
<dbReference type="InterPro" id="IPR002549">
    <property type="entry name" value="AI-2E-like"/>
</dbReference>
<dbReference type="PANTHER" id="PTHR21716:SF16">
    <property type="entry name" value="BLL1467 PROTEIN"/>
    <property type="match status" value="1"/>
</dbReference>
<feature type="transmembrane region" description="Helical" evidence="6">
    <location>
        <begin position="275"/>
        <end position="302"/>
    </location>
</feature>
<organism evidence="7 8">
    <name type="scientific">Croceicoccus marinus</name>
    <dbReference type="NCBI Taxonomy" id="450378"/>
    <lineage>
        <taxon>Bacteria</taxon>
        <taxon>Pseudomonadati</taxon>
        <taxon>Pseudomonadota</taxon>
        <taxon>Alphaproteobacteria</taxon>
        <taxon>Sphingomonadales</taxon>
        <taxon>Erythrobacteraceae</taxon>
        <taxon>Croceicoccus</taxon>
    </lineage>
</organism>
<evidence type="ECO:0000313" key="7">
    <source>
        <dbReference type="EMBL" id="QNE05980.1"/>
    </source>
</evidence>
<dbReference type="GO" id="GO:0055085">
    <property type="term" value="P:transmembrane transport"/>
    <property type="evidence" value="ECO:0007669"/>
    <property type="project" value="TreeGrafter"/>
</dbReference>
<evidence type="ECO:0000313" key="8">
    <source>
        <dbReference type="Proteomes" id="UP000515297"/>
    </source>
</evidence>
<dbReference type="GO" id="GO:0016020">
    <property type="term" value="C:membrane"/>
    <property type="evidence" value="ECO:0007669"/>
    <property type="project" value="UniProtKB-SubCell"/>
</dbReference>
<reference evidence="7 8" key="1">
    <citation type="submission" date="2020-08" db="EMBL/GenBank/DDBJ databases">
        <authorList>
            <person name="Liu G."/>
            <person name="Sun C."/>
        </authorList>
    </citation>
    <scope>NUCLEOTIDE SEQUENCE [LARGE SCALE GENOMIC DNA]</scope>
    <source>
        <strain evidence="7 8">OT19</strain>
    </source>
</reference>
<feature type="transmembrane region" description="Helical" evidence="6">
    <location>
        <begin position="346"/>
        <end position="377"/>
    </location>
</feature>
<evidence type="ECO:0000256" key="4">
    <source>
        <dbReference type="ARBA" id="ARBA00022989"/>
    </source>
</evidence>
<name>A0A7G6VW65_9SPHN</name>
<feature type="transmembrane region" description="Helical" evidence="6">
    <location>
        <begin position="106"/>
        <end position="127"/>
    </location>
</feature>
<comment type="subcellular location">
    <subcellularLocation>
        <location evidence="1">Membrane</location>
        <topology evidence="1">Multi-pass membrane protein</topology>
    </subcellularLocation>
</comment>
<feature type="transmembrane region" description="Helical" evidence="6">
    <location>
        <begin position="309"/>
        <end position="326"/>
    </location>
</feature>
<evidence type="ECO:0000256" key="5">
    <source>
        <dbReference type="ARBA" id="ARBA00023136"/>
    </source>
</evidence>
<feature type="transmembrane region" description="Helical" evidence="6">
    <location>
        <begin position="244"/>
        <end position="269"/>
    </location>
</feature>
<proteinExistence type="inferred from homology"/>
<keyword evidence="5 6" id="KW-0472">Membrane</keyword>
<feature type="transmembrane region" description="Helical" evidence="6">
    <location>
        <begin position="76"/>
        <end position="94"/>
    </location>
</feature>
<comment type="similarity">
    <text evidence="2">Belongs to the autoinducer-2 exporter (AI-2E) (TC 2.A.86) family.</text>
</comment>
<sequence>MDDSTEPKTEKLSDGVNAEPILIDRFELDGDGDGASNRTVIWVSRDLNRLASALLLILGLGLFLALPFVLSIGSVLFLPLVTALMLTIVLSPLADSLSRMGLPNIIASFMAVIVFIAIVVIALATILNPAIALFDRVPQLVASIDETFTQFRGQLDWINELNQRIVRLAGRTSEREVVLATPSMVERVALATPMLVLETLLTFLMAFFMIEARVRLRRRLLLERAEFTSSLRAARAIRDVQDRVASYILTVGLINGGVGVVAALGAWALGLDAPVMWGGLAALLNFLPYVGPLIMTGILLLVGMGTAETIFLGLVPAGAYLALHAVEANVVTPAILGKRFTVNPVLILIAISYFTWIWGVLGALLSVPILITLIAIFQHLGHPNIVGFLFGEPLFVQPDEERD</sequence>
<dbReference type="PANTHER" id="PTHR21716">
    <property type="entry name" value="TRANSMEMBRANE PROTEIN"/>
    <property type="match status" value="1"/>
</dbReference>
<dbReference type="EMBL" id="CP060052">
    <property type="protein sequence ID" value="QNE05980.1"/>
    <property type="molecule type" value="Genomic_DNA"/>
</dbReference>
<feature type="transmembrane region" description="Helical" evidence="6">
    <location>
        <begin position="50"/>
        <end position="70"/>
    </location>
</feature>
<dbReference type="Proteomes" id="UP000515297">
    <property type="component" value="Chromosome"/>
</dbReference>
<dbReference type="Pfam" id="PF01594">
    <property type="entry name" value="AI-2E_transport"/>
    <property type="match status" value="1"/>
</dbReference>
<evidence type="ECO:0000256" key="2">
    <source>
        <dbReference type="ARBA" id="ARBA00009773"/>
    </source>
</evidence>
<evidence type="ECO:0000256" key="6">
    <source>
        <dbReference type="SAM" id="Phobius"/>
    </source>
</evidence>
<keyword evidence="4 6" id="KW-1133">Transmembrane helix</keyword>
<feature type="transmembrane region" description="Helical" evidence="6">
    <location>
        <begin position="188"/>
        <end position="210"/>
    </location>
</feature>
<gene>
    <name evidence="7" type="ORF">H4O24_04835</name>
</gene>
<dbReference type="RefSeq" id="WP_185885023.1">
    <property type="nucleotide sequence ID" value="NZ_CP060052.1"/>
</dbReference>
<accession>A0A7G6VW65</accession>
<dbReference type="AlphaFoldDB" id="A0A7G6VW65"/>
<evidence type="ECO:0000256" key="3">
    <source>
        <dbReference type="ARBA" id="ARBA00022692"/>
    </source>
</evidence>